<proteinExistence type="predicted"/>
<evidence type="ECO:0008006" key="2">
    <source>
        <dbReference type="Google" id="ProtNLM"/>
    </source>
</evidence>
<organism evidence="1">
    <name type="scientific">marine sediment metagenome</name>
    <dbReference type="NCBI Taxonomy" id="412755"/>
    <lineage>
        <taxon>unclassified sequences</taxon>
        <taxon>metagenomes</taxon>
        <taxon>ecological metagenomes</taxon>
    </lineage>
</organism>
<comment type="caution">
    <text evidence="1">The sequence shown here is derived from an EMBL/GenBank/DDBJ whole genome shotgun (WGS) entry which is preliminary data.</text>
</comment>
<reference evidence="1" key="1">
    <citation type="journal article" date="2014" name="Front. Microbiol.">
        <title>High frequency of phylogenetically diverse reductive dehalogenase-homologous genes in deep subseafloor sedimentary metagenomes.</title>
        <authorList>
            <person name="Kawai M."/>
            <person name="Futagami T."/>
            <person name="Toyoda A."/>
            <person name="Takaki Y."/>
            <person name="Nishi S."/>
            <person name="Hori S."/>
            <person name="Arai W."/>
            <person name="Tsubouchi T."/>
            <person name="Morono Y."/>
            <person name="Uchiyama I."/>
            <person name="Ito T."/>
            <person name="Fujiyama A."/>
            <person name="Inagaki F."/>
            <person name="Takami H."/>
        </authorList>
    </citation>
    <scope>NUCLEOTIDE SEQUENCE</scope>
    <source>
        <strain evidence="1">Expedition CK06-06</strain>
    </source>
</reference>
<dbReference type="EMBL" id="BARW01030825">
    <property type="protein sequence ID" value="GAJ10090.1"/>
    <property type="molecule type" value="Genomic_DNA"/>
</dbReference>
<name>X1VN36_9ZZZZ</name>
<feature type="non-terminal residue" evidence="1">
    <location>
        <position position="1"/>
    </location>
</feature>
<evidence type="ECO:0000313" key="1">
    <source>
        <dbReference type="EMBL" id="GAJ10090.1"/>
    </source>
</evidence>
<dbReference type="AlphaFoldDB" id="X1VN36"/>
<gene>
    <name evidence="1" type="ORF">S12H4_49176</name>
</gene>
<protein>
    <recommendedName>
        <fullName evidence="2">B12-binding domain-containing protein</fullName>
    </recommendedName>
</protein>
<accession>X1VN36</accession>
<sequence length="40" mass="4226">KIIIGGGIIIKQVKDYVGADAFTRNAGEGVAICKEFMEVA</sequence>